<sequence>MSLYSLNHPSHAFSHVKTQIFVSQKRLAPLLAMPPSSIFKHKSKKVSGSSSNSSGLLLTEAHTVGIIGGASVNSTLNFLNKLVEWSSPDGKDCLPFLLCSDPLLNKELLWHEKNSFQSFGRQNDRYELDYAPIIEKLQNKRIFLEKSGARCIVMPCHILQCWHDEISQECSIPFLHVGECVARELKQAKLKPLEAGSHLRIGVLGTNFILNAGFYQEKLQNEGFEVVLPDKATMEHIVIPALEALNRRDLEGAQNLLRIALQVLLVRAVSTVILASDDISNLLPWDDPLLTKCIDPMDALARATVRWAQTTEQESCKS</sequence>
<organism evidence="2">
    <name type="scientific">Rhizophora mucronata</name>
    <name type="common">Asiatic mangrove</name>
    <dbReference type="NCBI Taxonomy" id="61149"/>
    <lineage>
        <taxon>Eukaryota</taxon>
        <taxon>Viridiplantae</taxon>
        <taxon>Streptophyta</taxon>
        <taxon>Embryophyta</taxon>
        <taxon>Tracheophyta</taxon>
        <taxon>Spermatophyta</taxon>
        <taxon>Magnoliopsida</taxon>
        <taxon>eudicotyledons</taxon>
        <taxon>Gunneridae</taxon>
        <taxon>Pentapetalae</taxon>
        <taxon>rosids</taxon>
        <taxon>fabids</taxon>
        <taxon>Malpighiales</taxon>
        <taxon>Rhizophoraceae</taxon>
        <taxon>Rhizophora</taxon>
    </lineage>
</organism>
<dbReference type="InterPro" id="IPR001920">
    <property type="entry name" value="Asp/Glu_race"/>
</dbReference>
<dbReference type="EMBL" id="GGEC01003342">
    <property type="protein sequence ID" value="MBW83825.1"/>
    <property type="molecule type" value="Transcribed_RNA"/>
</dbReference>
<dbReference type="PANTHER" id="PTHR21198">
    <property type="entry name" value="GLUTAMATE RACEMASE"/>
    <property type="match status" value="1"/>
</dbReference>
<accession>A0A2P2IRH6</accession>
<name>A0A2P2IRH6_RHIMU</name>
<dbReference type="InterPro" id="IPR015942">
    <property type="entry name" value="Asp/Glu/hydantoin_racemase"/>
</dbReference>
<protein>
    <submittedName>
        <fullName evidence="2">Uncharacterized protein LOC105634886</fullName>
    </submittedName>
</protein>
<dbReference type="PANTHER" id="PTHR21198:SF7">
    <property type="entry name" value="ASPARTATE-GLUTAMATE RACEMASE FAMILY"/>
    <property type="match status" value="1"/>
</dbReference>
<reference evidence="2" key="1">
    <citation type="submission" date="2018-02" db="EMBL/GenBank/DDBJ databases">
        <title>Rhizophora mucronata_Transcriptome.</title>
        <authorList>
            <person name="Meera S.P."/>
            <person name="Sreeshan A."/>
            <person name="Augustine A."/>
        </authorList>
    </citation>
    <scope>NUCLEOTIDE SEQUENCE</scope>
    <source>
        <tissue evidence="2">Leaf</tissue>
    </source>
</reference>
<evidence type="ECO:0000313" key="2">
    <source>
        <dbReference type="EMBL" id="MBW83825.1"/>
    </source>
</evidence>
<dbReference type="Pfam" id="PF01177">
    <property type="entry name" value="Asp_Glu_race"/>
    <property type="match status" value="1"/>
</dbReference>
<dbReference type="AlphaFoldDB" id="A0A2P2IRH6"/>
<evidence type="ECO:0000256" key="1">
    <source>
        <dbReference type="ARBA" id="ARBA00023235"/>
    </source>
</evidence>
<dbReference type="Gene3D" id="3.40.50.1860">
    <property type="match status" value="2"/>
</dbReference>
<dbReference type="GO" id="GO:0047661">
    <property type="term" value="F:amino-acid racemase activity"/>
    <property type="evidence" value="ECO:0007669"/>
    <property type="project" value="InterPro"/>
</dbReference>
<keyword evidence="1" id="KW-0413">Isomerase</keyword>
<proteinExistence type="predicted"/>
<dbReference type="SUPFAM" id="SSF53681">
    <property type="entry name" value="Aspartate/glutamate racemase"/>
    <property type="match status" value="2"/>
</dbReference>